<dbReference type="EMBL" id="APJX01000001">
    <property type="protein sequence ID" value="EMS81603.1"/>
    <property type="molecule type" value="Genomic_DNA"/>
</dbReference>
<sequence length="73" mass="7603">MKTSILLAVILIVIGIAALGYQGISYTTREKVVDIGPLTMTADKTRTIPLPPIIGGLALVGGIALLVMGRKNT</sequence>
<organism evidence="2 3">
    <name type="scientific">Desulfotignum phosphitoxidans DSM 13687</name>
    <dbReference type="NCBI Taxonomy" id="1286635"/>
    <lineage>
        <taxon>Bacteria</taxon>
        <taxon>Pseudomonadati</taxon>
        <taxon>Thermodesulfobacteriota</taxon>
        <taxon>Desulfobacteria</taxon>
        <taxon>Desulfobacterales</taxon>
        <taxon>Desulfobacteraceae</taxon>
        <taxon>Desulfotignum</taxon>
    </lineage>
</organism>
<reference evidence="2 3" key="1">
    <citation type="journal article" date="2013" name="Genome Announc.">
        <title>Draft Genome Sequence of Desulfotignum phosphitoxidans DSM 13687 Strain FiPS-3.</title>
        <authorList>
            <person name="Poehlein A."/>
            <person name="Daniel R."/>
            <person name="Simeonova D.D."/>
        </authorList>
    </citation>
    <scope>NUCLEOTIDE SEQUENCE [LARGE SCALE GENOMIC DNA]</scope>
    <source>
        <strain evidence="2 3">DSM 13687</strain>
    </source>
</reference>
<comment type="caution">
    <text evidence="2">The sequence shown here is derived from an EMBL/GenBank/DDBJ whole genome shotgun (WGS) entry which is preliminary data.</text>
</comment>
<dbReference type="RefSeq" id="WP_006964350.1">
    <property type="nucleotide sequence ID" value="NZ_APJX01000001.1"/>
</dbReference>
<keyword evidence="3" id="KW-1185">Reference proteome</keyword>
<proteinExistence type="predicted"/>
<keyword evidence="1" id="KW-1133">Transmembrane helix</keyword>
<keyword evidence="1" id="KW-0812">Transmembrane</keyword>
<accession>S0G2M3</accession>
<evidence type="ECO:0000313" key="3">
    <source>
        <dbReference type="Proteomes" id="UP000014216"/>
    </source>
</evidence>
<dbReference type="Proteomes" id="UP000014216">
    <property type="component" value="Unassembled WGS sequence"/>
</dbReference>
<name>S0G2M3_9BACT</name>
<dbReference type="AlphaFoldDB" id="S0G2M3"/>
<gene>
    <name evidence="2" type="ORF">Dpo_1c07440</name>
</gene>
<keyword evidence="1" id="KW-0472">Membrane</keyword>
<dbReference type="PATRIC" id="fig|1286635.3.peg.774"/>
<feature type="transmembrane region" description="Helical" evidence="1">
    <location>
        <begin position="48"/>
        <end position="68"/>
    </location>
</feature>
<protein>
    <recommendedName>
        <fullName evidence="4">DUF3185 domain-containing protein</fullName>
    </recommendedName>
</protein>
<evidence type="ECO:0000313" key="2">
    <source>
        <dbReference type="EMBL" id="EMS81603.1"/>
    </source>
</evidence>
<evidence type="ECO:0008006" key="4">
    <source>
        <dbReference type="Google" id="ProtNLM"/>
    </source>
</evidence>
<evidence type="ECO:0000256" key="1">
    <source>
        <dbReference type="SAM" id="Phobius"/>
    </source>
</evidence>